<dbReference type="PANTHER" id="PTHR21198:SF7">
    <property type="entry name" value="ASPARTATE-GLUTAMATE RACEMASE FAMILY"/>
    <property type="match status" value="1"/>
</dbReference>
<evidence type="ECO:0000256" key="1">
    <source>
        <dbReference type="ARBA" id="ARBA00023235"/>
    </source>
</evidence>
<dbReference type="EMBL" id="CP117417">
    <property type="protein sequence ID" value="WCT78310.1"/>
    <property type="molecule type" value="Genomic_DNA"/>
</dbReference>
<protein>
    <submittedName>
        <fullName evidence="2">Aspartate/glutamate racemase family protein</fullName>
    </submittedName>
</protein>
<dbReference type="Pfam" id="PF01177">
    <property type="entry name" value="Asp_Glu_race"/>
    <property type="match status" value="1"/>
</dbReference>
<proteinExistence type="predicted"/>
<keyword evidence="3" id="KW-1185">Reference proteome</keyword>
<dbReference type="Proteomes" id="UP001218231">
    <property type="component" value="Chromosome"/>
</dbReference>
<gene>
    <name evidence="2" type="ORF">PQ457_04875</name>
</gene>
<keyword evidence="1" id="KW-0413">Isomerase</keyword>
<dbReference type="Gene3D" id="3.40.50.1860">
    <property type="match status" value="2"/>
</dbReference>
<dbReference type="PANTHER" id="PTHR21198">
    <property type="entry name" value="GLUTAMATE RACEMASE"/>
    <property type="match status" value="1"/>
</dbReference>
<accession>A0ABY7U148</accession>
<dbReference type="SUPFAM" id="SSF53681">
    <property type="entry name" value="Aspartate/glutamate racemase"/>
    <property type="match status" value="2"/>
</dbReference>
<evidence type="ECO:0000313" key="3">
    <source>
        <dbReference type="Proteomes" id="UP001218231"/>
    </source>
</evidence>
<sequence>MHIGLIGGVGPAATEVYYRALVRAYAAAKRRLALTIVHADAREMIANLEAGRATEQAAIFADYVDQLRAGGCDAVAVTSMGGHFCIAELEKISSLPLLSAVPALNSHLAAYGVRRVGVLGTRAVMQSRLYGVDSVEVVIPADDELGAVHSAYVTLAASGHATAEQCAYFHEAARKLHEEQKADAVVLGGTDLSIAFHEADLSFPVLDSALIHVEAIARAAMQ</sequence>
<name>A0ABY7U148_9SPHN</name>
<dbReference type="InterPro" id="IPR015942">
    <property type="entry name" value="Asp/Glu/hydantoin_racemase"/>
</dbReference>
<dbReference type="RefSeq" id="WP_273618640.1">
    <property type="nucleotide sequence ID" value="NZ_CP117417.1"/>
</dbReference>
<evidence type="ECO:0000313" key="2">
    <source>
        <dbReference type="EMBL" id="WCT78310.1"/>
    </source>
</evidence>
<dbReference type="InterPro" id="IPR001920">
    <property type="entry name" value="Asp/Glu_race"/>
</dbReference>
<organism evidence="2 3">
    <name type="scientific">Novosphingobium humi</name>
    <dbReference type="NCBI Taxonomy" id="2282397"/>
    <lineage>
        <taxon>Bacteria</taxon>
        <taxon>Pseudomonadati</taxon>
        <taxon>Pseudomonadota</taxon>
        <taxon>Alphaproteobacteria</taxon>
        <taxon>Sphingomonadales</taxon>
        <taxon>Sphingomonadaceae</taxon>
        <taxon>Novosphingobium</taxon>
    </lineage>
</organism>
<reference evidence="2 3" key="1">
    <citation type="submission" date="2023-02" db="EMBL/GenBank/DDBJ databases">
        <title>Genome sequence of Novosphingobium humi KACC 19094.</title>
        <authorList>
            <person name="Kim S."/>
            <person name="Heo J."/>
            <person name="Kwon S.-W."/>
        </authorList>
    </citation>
    <scope>NUCLEOTIDE SEQUENCE [LARGE SCALE GENOMIC DNA]</scope>
    <source>
        <strain evidence="2 3">KACC 19094</strain>
    </source>
</reference>